<dbReference type="EMBL" id="SRRZ01000059">
    <property type="protein sequence ID" value="NQE35581.1"/>
    <property type="molecule type" value="Genomic_DNA"/>
</dbReference>
<gene>
    <name evidence="2" type="ORF">E5S67_03316</name>
</gene>
<keyword evidence="1" id="KW-1133">Transmembrane helix</keyword>
<keyword evidence="1" id="KW-0812">Transmembrane</keyword>
<protein>
    <submittedName>
        <fullName evidence="2">Uncharacterized protein</fullName>
    </submittedName>
</protein>
<evidence type="ECO:0000313" key="3">
    <source>
        <dbReference type="Proteomes" id="UP000702425"/>
    </source>
</evidence>
<keyword evidence="1" id="KW-0472">Membrane</keyword>
<comment type="caution">
    <text evidence="2">The sequence shown here is derived from an EMBL/GenBank/DDBJ whole genome shotgun (WGS) entry which is preliminary data.</text>
</comment>
<dbReference type="Proteomes" id="UP000702425">
    <property type="component" value="Unassembled WGS sequence"/>
</dbReference>
<sequence>MRQHDTDSQGGYTNYSSLFIQAFVFESVLGLTIYFIYIISSKFNTKPGSTSSPDRVAGFSIISTS</sequence>
<keyword evidence="3" id="KW-1185">Reference proteome</keyword>
<evidence type="ECO:0000256" key="1">
    <source>
        <dbReference type="SAM" id="Phobius"/>
    </source>
</evidence>
<feature type="transmembrane region" description="Helical" evidence="1">
    <location>
        <begin position="18"/>
        <end position="39"/>
    </location>
</feature>
<accession>A0ABX2CZ35</accession>
<reference evidence="2 3" key="1">
    <citation type="journal article" date="2020" name="Sci. Rep.">
        <title>A novel cyanobacterial geosmin producer, revising GeoA distribution and dispersion patterns in Bacteria.</title>
        <authorList>
            <person name="Churro C."/>
            <person name="Semedo-Aguiar A.P."/>
            <person name="Silva A.D."/>
            <person name="Pereira-Leal J.B."/>
            <person name="Leite R.B."/>
        </authorList>
    </citation>
    <scope>NUCLEOTIDE SEQUENCE [LARGE SCALE GENOMIC DNA]</scope>
    <source>
        <strain evidence="2 3">IPMA8</strain>
    </source>
</reference>
<organism evidence="2 3">
    <name type="scientific">Microcoleus asticus IPMA8</name>
    <dbReference type="NCBI Taxonomy" id="2563858"/>
    <lineage>
        <taxon>Bacteria</taxon>
        <taxon>Bacillati</taxon>
        <taxon>Cyanobacteriota</taxon>
        <taxon>Cyanophyceae</taxon>
        <taxon>Oscillatoriophycideae</taxon>
        <taxon>Oscillatoriales</taxon>
        <taxon>Microcoleaceae</taxon>
        <taxon>Microcoleus</taxon>
        <taxon>Microcoleus asticus</taxon>
    </lineage>
</organism>
<evidence type="ECO:0000313" key="2">
    <source>
        <dbReference type="EMBL" id="NQE35581.1"/>
    </source>
</evidence>
<proteinExistence type="predicted"/>
<name>A0ABX2CZ35_9CYAN</name>